<gene>
    <name evidence="3" type="ORF">HNV11_12635</name>
</gene>
<dbReference type="Proteomes" id="UP000502756">
    <property type="component" value="Chromosome"/>
</dbReference>
<keyword evidence="4" id="KW-1185">Reference proteome</keyword>
<keyword evidence="1" id="KW-1133">Transmembrane helix</keyword>
<keyword evidence="1" id="KW-0472">Membrane</keyword>
<reference evidence="3 4" key="1">
    <citation type="submission" date="2020-05" db="EMBL/GenBank/DDBJ databases">
        <title>Genome sequencing of Spirosoma sp. TS118.</title>
        <authorList>
            <person name="Lee J.-H."/>
            <person name="Jeong S."/>
            <person name="Zhao L."/>
            <person name="Jung J.-H."/>
            <person name="Kim M.-K."/>
            <person name="Lim S."/>
        </authorList>
    </citation>
    <scope>NUCLEOTIDE SEQUENCE [LARGE SCALE GENOMIC DNA]</scope>
    <source>
        <strain evidence="3 4">TS118</strain>
    </source>
</reference>
<feature type="transmembrane region" description="Helical" evidence="1">
    <location>
        <begin position="12"/>
        <end position="32"/>
    </location>
</feature>
<keyword evidence="3" id="KW-0808">Transferase</keyword>
<dbReference type="GO" id="GO:0016020">
    <property type="term" value="C:membrane"/>
    <property type="evidence" value="ECO:0007669"/>
    <property type="project" value="InterPro"/>
</dbReference>
<feature type="domain" description="Signal transduction histidine kinase internal region" evidence="2">
    <location>
        <begin position="160"/>
        <end position="238"/>
    </location>
</feature>
<protein>
    <submittedName>
        <fullName evidence="3">Histidine kinase</fullName>
    </submittedName>
</protein>
<feature type="transmembrane region" description="Helical" evidence="1">
    <location>
        <begin position="38"/>
        <end position="56"/>
    </location>
</feature>
<evidence type="ECO:0000259" key="2">
    <source>
        <dbReference type="Pfam" id="PF06580"/>
    </source>
</evidence>
<keyword evidence="1" id="KW-0812">Transmembrane</keyword>
<evidence type="ECO:0000256" key="1">
    <source>
        <dbReference type="SAM" id="Phobius"/>
    </source>
</evidence>
<dbReference type="PANTHER" id="PTHR34220">
    <property type="entry name" value="SENSOR HISTIDINE KINASE YPDA"/>
    <property type="match status" value="1"/>
</dbReference>
<name>A0A6M5YGG0_9BACT</name>
<dbReference type="KEGG" id="stae:HNV11_12635"/>
<dbReference type="AlphaFoldDB" id="A0A6M5YGG0"/>
<dbReference type="Pfam" id="PF06580">
    <property type="entry name" value="His_kinase"/>
    <property type="match status" value="1"/>
</dbReference>
<dbReference type="InterPro" id="IPR050640">
    <property type="entry name" value="Bact_2-comp_sensor_kinase"/>
</dbReference>
<evidence type="ECO:0000313" key="3">
    <source>
        <dbReference type="EMBL" id="QJW92333.1"/>
    </source>
</evidence>
<evidence type="ECO:0000313" key="4">
    <source>
        <dbReference type="Proteomes" id="UP000502756"/>
    </source>
</evidence>
<dbReference type="GO" id="GO:0000155">
    <property type="term" value="F:phosphorelay sensor kinase activity"/>
    <property type="evidence" value="ECO:0007669"/>
    <property type="project" value="InterPro"/>
</dbReference>
<dbReference type="PANTHER" id="PTHR34220:SF7">
    <property type="entry name" value="SENSOR HISTIDINE KINASE YPDA"/>
    <property type="match status" value="1"/>
</dbReference>
<organism evidence="3 4">
    <name type="scientific">Spirosoma taeanense</name>
    <dbReference type="NCBI Taxonomy" id="2735870"/>
    <lineage>
        <taxon>Bacteria</taxon>
        <taxon>Pseudomonadati</taxon>
        <taxon>Bacteroidota</taxon>
        <taxon>Cytophagia</taxon>
        <taxon>Cytophagales</taxon>
        <taxon>Cytophagaceae</taxon>
        <taxon>Spirosoma</taxon>
    </lineage>
</organism>
<dbReference type="InterPro" id="IPR010559">
    <property type="entry name" value="Sig_transdc_His_kin_internal"/>
</dbReference>
<dbReference type="EMBL" id="CP053435">
    <property type="protein sequence ID" value="QJW92333.1"/>
    <property type="molecule type" value="Genomic_DNA"/>
</dbReference>
<sequence>MNVSNDTALRIIGPFVLYAFVGFFFRLDWYFILPLKTLIQNDLIAFTAGMVCWQIARWVVLRIQRHLPGLSNTPKRLLVLLLLLPILANFAWLLRHSARFLIDGQFLYFRTAVELSRTLGIQLFYHFVYYVIYEGGYILREWQRAYVEREELEKSNLQTQLSSLQHQVNPHFLFNSLNSVSALIGENPQQAEEFVEELSSVYRYLLRANEENLTSLATELEFIRSYCHLLQTRHGDSLQLVMNVAPHYQQYQLPPLTLQLLVENAVKHNVILPDKPLFIHITTTDTADLVVSNNLQRRTVRVQSNGLGLNNILTKYRVMGHNEPTVQEQAGQFVVTLPLMVE</sequence>
<accession>A0A6M5YGG0</accession>
<proteinExistence type="predicted"/>
<feature type="transmembrane region" description="Helical" evidence="1">
    <location>
        <begin position="77"/>
        <end position="95"/>
    </location>
</feature>
<keyword evidence="3" id="KW-0418">Kinase</keyword>